<feature type="region of interest" description="Disordered" evidence="1">
    <location>
        <begin position="1"/>
        <end position="25"/>
    </location>
</feature>
<dbReference type="RefSeq" id="WP_189959068.1">
    <property type="nucleotide sequence ID" value="NZ_BMVG01000054.1"/>
</dbReference>
<dbReference type="EMBL" id="BMVG01000054">
    <property type="protein sequence ID" value="GHE14780.1"/>
    <property type="molecule type" value="Genomic_DNA"/>
</dbReference>
<dbReference type="AlphaFoldDB" id="A0A919D8A5"/>
<sequence>MDTTSFAPNVASPRQPELAPSTGTKARSKRKWSLAAVLVLAALLGSLAGAVLVARAGDRVSVLGIAHDVQAGQKITDQDLVTVSFAEDPGLSPVPAADRNSVVGQIAAVDLRSGGLLTRSQLTGGGGLGDTKEIVGIEVKRGFAPRGELRPGDKAAAVLLPAQGAGSSTSSSKGTQSSDNQVVEVTVKSLSAPDASGSMVVNVAVDPADGPRLATLAAANQVALVREPRGGN</sequence>
<dbReference type="InterPro" id="IPR013974">
    <property type="entry name" value="SAF"/>
</dbReference>
<proteinExistence type="predicted"/>
<evidence type="ECO:0000313" key="5">
    <source>
        <dbReference type="Proteomes" id="UP000655443"/>
    </source>
</evidence>
<evidence type="ECO:0000313" key="4">
    <source>
        <dbReference type="EMBL" id="GHE14780.1"/>
    </source>
</evidence>
<evidence type="ECO:0000256" key="2">
    <source>
        <dbReference type="SAM" id="Phobius"/>
    </source>
</evidence>
<dbReference type="SMART" id="SM00858">
    <property type="entry name" value="SAF"/>
    <property type="match status" value="1"/>
</dbReference>
<keyword evidence="5" id="KW-1185">Reference proteome</keyword>
<keyword evidence="2" id="KW-0472">Membrane</keyword>
<accession>A0A919D8A5</accession>
<keyword evidence="2" id="KW-1133">Transmembrane helix</keyword>
<name>A0A919D8A5_9ACTN</name>
<organism evidence="4 5">
    <name type="scientific">Streptomyces alanosinicus</name>
    <dbReference type="NCBI Taxonomy" id="68171"/>
    <lineage>
        <taxon>Bacteria</taxon>
        <taxon>Bacillati</taxon>
        <taxon>Actinomycetota</taxon>
        <taxon>Actinomycetes</taxon>
        <taxon>Kitasatosporales</taxon>
        <taxon>Streptomycetaceae</taxon>
        <taxon>Streptomyces</taxon>
    </lineage>
</organism>
<feature type="transmembrane region" description="Helical" evidence="2">
    <location>
        <begin position="34"/>
        <end position="54"/>
    </location>
</feature>
<dbReference type="CDD" id="cd11614">
    <property type="entry name" value="SAF_CpaB_FlgA_like"/>
    <property type="match status" value="1"/>
</dbReference>
<gene>
    <name evidence="4" type="ORF">GCM10010339_87150</name>
</gene>
<dbReference type="Proteomes" id="UP000655443">
    <property type="component" value="Unassembled WGS sequence"/>
</dbReference>
<protein>
    <submittedName>
        <fullName evidence="4">Membrane protein</fullName>
    </submittedName>
</protein>
<keyword evidence="2" id="KW-0812">Transmembrane</keyword>
<reference evidence="4" key="1">
    <citation type="journal article" date="2014" name="Int. J. Syst. Evol. Microbiol.">
        <title>Complete genome sequence of Corynebacterium casei LMG S-19264T (=DSM 44701T), isolated from a smear-ripened cheese.</title>
        <authorList>
            <consortium name="US DOE Joint Genome Institute (JGI-PGF)"/>
            <person name="Walter F."/>
            <person name="Albersmeier A."/>
            <person name="Kalinowski J."/>
            <person name="Ruckert C."/>
        </authorList>
    </citation>
    <scope>NUCLEOTIDE SEQUENCE</scope>
    <source>
        <strain evidence="4">JCM 4714</strain>
    </source>
</reference>
<feature type="domain" description="SAF" evidence="3">
    <location>
        <begin position="60"/>
        <end position="123"/>
    </location>
</feature>
<reference evidence="4" key="2">
    <citation type="submission" date="2020-09" db="EMBL/GenBank/DDBJ databases">
        <authorList>
            <person name="Sun Q."/>
            <person name="Ohkuma M."/>
        </authorList>
    </citation>
    <scope>NUCLEOTIDE SEQUENCE</scope>
    <source>
        <strain evidence="4">JCM 4714</strain>
    </source>
</reference>
<dbReference type="Pfam" id="PF08666">
    <property type="entry name" value="SAF"/>
    <property type="match status" value="1"/>
</dbReference>
<evidence type="ECO:0000259" key="3">
    <source>
        <dbReference type="SMART" id="SM00858"/>
    </source>
</evidence>
<evidence type="ECO:0000256" key="1">
    <source>
        <dbReference type="SAM" id="MobiDB-lite"/>
    </source>
</evidence>
<comment type="caution">
    <text evidence="4">The sequence shown here is derived from an EMBL/GenBank/DDBJ whole genome shotgun (WGS) entry which is preliminary data.</text>
</comment>